<proteinExistence type="predicted"/>
<sequence>MDLLTWTFSIPDFVPETELDKPLLIDATNPHRTLSFHQLRTHVCRLIAGLVTAGIQPGDCVAVSAFNDIYYAVLYLGIIGCGAVFLGLNPSYTVPELRRIYELARPRVVFVEPELANVVLAAVRGMEGLHGVEFSRSAVYVFDPRGTTLSAAAAATAVSLGLPSWTSLLEHGEREWVTVQDPLRTVAQYATTSGTSGLPKIALLTHGYHVSQARILFDLRTASAVIDERGGENGARGGAGLTALPPFHVFATPILPSSVRANRALYVFARYPGREGYLEAVERFGVGETWVPPSVLVDLASFASGPSCLSPPPPPSSSPLSSAPPSPSSPSQKLGTHNAETETRANDEAQAQMVRRRRDQLATLRDVYFGGADVAPKDRKRLRGLMRHPAANVRAVYGMTEAGWISCSAAPPRATSSCNSAESLDEEEEGSAGDEGDGRGEDGGAGELLTGFEGKVVSAEHEDIDGGNDENDDDDNTARGELYVKSASLFLGYLDNETSTGAAFDAHGFLRTGDIASLGKDGGQVRICIHGRRKEMIKVRGWQVAPREVEAVLREFEGVRDAVVVGLRGGADGKEGFGREGGEERVGAVLVVWEGGRGDGGDGGVAVGSEFGSPSASGFVGKRIDLVTLREFLGARLARYKIPSEIAVVERLPRDGMGKVRRAELLGLFRRVVGGAGE</sequence>
<dbReference type="Proteomes" id="UP001186974">
    <property type="component" value="Unassembled WGS sequence"/>
</dbReference>
<reference evidence="1" key="1">
    <citation type="submission" date="2024-09" db="EMBL/GenBank/DDBJ databases">
        <title>Black Yeasts Isolated from many extreme environments.</title>
        <authorList>
            <person name="Coleine C."/>
            <person name="Stajich J.E."/>
            <person name="Selbmann L."/>
        </authorList>
    </citation>
    <scope>NUCLEOTIDE SEQUENCE</scope>
    <source>
        <strain evidence="1">CCFEE 5737</strain>
    </source>
</reference>
<comment type="caution">
    <text evidence="1">The sequence shown here is derived from an EMBL/GenBank/DDBJ whole genome shotgun (WGS) entry which is preliminary data.</text>
</comment>
<accession>A0ACC3DSI3</accession>
<evidence type="ECO:0000313" key="1">
    <source>
        <dbReference type="EMBL" id="KAK3079638.1"/>
    </source>
</evidence>
<organism evidence="1 2">
    <name type="scientific">Coniosporium uncinatum</name>
    <dbReference type="NCBI Taxonomy" id="93489"/>
    <lineage>
        <taxon>Eukaryota</taxon>
        <taxon>Fungi</taxon>
        <taxon>Dikarya</taxon>
        <taxon>Ascomycota</taxon>
        <taxon>Pezizomycotina</taxon>
        <taxon>Dothideomycetes</taxon>
        <taxon>Dothideomycetes incertae sedis</taxon>
        <taxon>Coniosporium</taxon>
    </lineage>
</organism>
<evidence type="ECO:0000313" key="2">
    <source>
        <dbReference type="Proteomes" id="UP001186974"/>
    </source>
</evidence>
<keyword evidence="2" id="KW-1185">Reference proteome</keyword>
<name>A0ACC3DSI3_9PEZI</name>
<dbReference type="EMBL" id="JAWDJW010001011">
    <property type="protein sequence ID" value="KAK3079638.1"/>
    <property type="molecule type" value="Genomic_DNA"/>
</dbReference>
<gene>
    <name evidence="1" type="ORF">LTS18_004354</name>
</gene>
<protein>
    <submittedName>
        <fullName evidence="1">Uncharacterized protein</fullName>
    </submittedName>
</protein>